<name>A0A1F6WZI6_9BACT</name>
<proteinExistence type="inferred from homology"/>
<evidence type="ECO:0000313" key="5">
    <source>
        <dbReference type="Proteomes" id="UP000177001"/>
    </source>
</evidence>
<dbReference type="InterPro" id="IPR020084">
    <property type="entry name" value="NUDIX_hydrolase_CS"/>
</dbReference>
<evidence type="ECO:0000259" key="3">
    <source>
        <dbReference type="PROSITE" id="PS51462"/>
    </source>
</evidence>
<organism evidence="4 5">
    <name type="scientific">Candidatus Nomurabacteria bacterium RIFCSPLOWO2_01_FULL_36_16</name>
    <dbReference type="NCBI Taxonomy" id="1801767"/>
    <lineage>
        <taxon>Bacteria</taxon>
        <taxon>Candidatus Nomuraibacteriota</taxon>
    </lineage>
</organism>
<evidence type="ECO:0000313" key="4">
    <source>
        <dbReference type="EMBL" id="OGI87309.1"/>
    </source>
</evidence>
<comment type="similarity">
    <text evidence="2">Belongs to the Nudix hydrolase family.</text>
</comment>
<dbReference type="GO" id="GO:0016787">
    <property type="term" value="F:hydrolase activity"/>
    <property type="evidence" value="ECO:0007669"/>
    <property type="project" value="UniProtKB-KW"/>
</dbReference>
<dbReference type="PANTHER" id="PTHR43736:SF1">
    <property type="entry name" value="DIHYDRONEOPTERIN TRIPHOSPHATE DIPHOSPHATASE"/>
    <property type="match status" value="1"/>
</dbReference>
<gene>
    <name evidence="4" type="ORF">A3A91_02320</name>
</gene>
<dbReference type="Proteomes" id="UP000177001">
    <property type="component" value="Unassembled WGS sequence"/>
</dbReference>
<dbReference type="AlphaFoldDB" id="A0A1F6WZI6"/>
<dbReference type="Gene3D" id="3.90.79.10">
    <property type="entry name" value="Nucleoside Triphosphate Pyrophosphohydrolase"/>
    <property type="match status" value="1"/>
</dbReference>
<sequence length="170" mass="19527">MEIKSTLKNSYGQILNVLYKDVESELDFEEKNISGVHMYCFCKDKLVVVYAESKGYWGPPGGGVEKGEEARDAVKREIKEETNMKVIKQRFIGIQDIFEPERTVSQTRSVCIVEPYGDFVNDPDGDVTEIKLIDPKDYKQYFDWGIVGDRLMERALEAKIQIELGLNYLV</sequence>
<dbReference type="PANTHER" id="PTHR43736">
    <property type="entry name" value="ADP-RIBOSE PYROPHOSPHATASE"/>
    <property type="match status" value="1"/>
</dbReference>
<reference evidence="4 5" key="1">
    <citation type="journal article" date="2016" name="Nat. Commun.">
        <title>Thousands of microbial genomes shed light on interconnected biogeochemical processes in an aquifer system.</title>
        <authorList>
            <person name="Anantharaman K."/>
            <person name="Brown C.T."/>
            <person name="Hug L.A."/>
            <person name="Sharon I."/>
            <person name="Castelle C.J."/>
            <person name="Probst A.J."/>
            <person name="Thomas B.C."/>
            <person name="Singh A."/>
            <person name="Wilkins M.J."/>
            <person name="Karaoz U."/>
            <person name="Brodie E.L."/>
            <person name="Williams K.H."/>
            <person name="Hubbard S.S."/>
            <person name="Banfield J.F."/>
        </authorList>
    </citation>
    <scope>NUCLEOTIDE SEQUENCE [LARGE SCALE GENOMIC DNA]</scope>
</reference>
<dbReference type="PROSITE" id="PS51462">
    <property type="entry name" value="NUDIX"/>
    <property type="match status" value="1"/>
</dbReference>
<keyword evidence="1 2" id="KW-0378">Hydrolase</keyword>
<dbReference type="InterPro" id="IPR015797">
    <property type="entry name" value="NUDIX_hydrolase-like_dom_sf"/>
</dbReference>
<feature type="domain" description="Nudix hydrolase" evidence="3">
    <location>
        <begin position="31"/>
        <end position="160"/>
    </location>
</feature>
<dbReference type="InterPro" id="IPR020476">
    <property type="entry name" value="Nudix_hydrolase"/>
</dbReference>
<dbReference type="PRINTS" id="PR00502">
    <property type="entry name" value="NUDIXFAMILY"/>
</dbReference>
<protein>
    <recommendedName>
        <fullName evidence="3">Nudix hydrolase domain-containing protein</fullName>
    </recommendedName>
</protein>
<dbReference type="InterPro" id="IPR000086">
    <property type="entry name" value="NUDIX_hydrolase_dom"/>
</dbReference>
<dbReference type="PROSITE" id="PS00893">
    <property type="entry name" value="NUDIX_BOX"/>
    <property type="match status" value="1"/>
</dbReference>
<dbReference type="EMBL" id="MFUR01000003">
    <property type="protein sequence ID" value="OGI87309.1"/>
    <property type="molecule type" value="Genomic_DNA"/>
</dbReference>
<accession>A0A1F6WZI6</accession>
<dbReference type="SUPFAM" id="SSF55811">
    <property type="entry name" value="Nudix"/>
    <property type="match status" value="1"/>
</dbReference>
<dbReference type="CDD" id="cd02883">
    <property type="entry name" value="NUDIX_Hydrolase"/>
    <property type="match status" value="1"/>
</dbReference>
<comment type="caution">
    <text evidence="4">The sequence shown here is derived from an EMBL/GenBank/DDBJ whole genome shotgun (WGS) entry which is preliminary data.</text>
</comment>
<evidence type="ECO:0000256" key="2">
    <source>
        <dbReference type="RuleBase" id="RU003476"/>
    </source>
</evidence>
<dbReference type="Pfam" id="PF00293">
    <property type="entry name" value="NUDIX"/>
    <property type="match status" value="1"/>
</dbReference>
<evidence type="ECO:0000256" key="1">
    <source>
        <dbReference type="ARBA" id="ARBA00022801"/>
    </source>
</evidence>